<evidence type="ECO:0000256" key="1">
    <source>
        <dbReference type="ARBA" id="ARBA00004442"/>
    </source>
</evidence>
<sequence>MRRFGSAALALLMTTAAPAAMAAGQSDAPVGTETPRQDDAGAPGVDPMGDDIEEVVITGGPLRGAVPGDIKPELTLNPADIRAYGVGSLAELLTELEPQTRSGRGRDGGAPVLLLSGRRISSFGEIRDIPPEAIERVEILPEEAALKLGYRADQRVVNIVLRRRFRSITAELDGTVATAGGRDGQDVELSMLRLNPDGRVNLDVEYERDSSLLESERDIIQDPANSRTDGEYRTLQPDRQSLTANAVLSRTIGKVAATANLRMEQSWSDSLLGLPIAGGTDPLRRSSDSNTLHGGISLNGDISPKWRWSATGNWDRVESRTLTDRDTGLTDWARSISNVASVDALVNGAVADLPAGAISTSLRVAGRTSGLTSESRRDGLFADTDIGRDSGSVRANLDLPIASRSKAVLSALGNLSLNANGEVEQLSDFGTLVTYGYGANWSPIDGVRLIASFTEEEGAPSAQQLGNPRVETPNVRVFDFVRGETVDINRIDGGNPGLGADNRSVMKLGANLRPFDADLTLNVDYTKSTIRNPIASFPTATAEIEAAFPDRFVRDGDGQLIQIDNRPVNFERSEREQIRWGLNFSAPISSPLARAAMEAAQARRAERAAAREASEGQPDREGARPGAGERPGGPRFGGGRGPGRGGFGGRGGGAAGGRFQFGIYHTIALTDRVEIRDGLPALDLLNGSATGSRGGSPRHQVELRTGVVRDGIGVRLNADWQSATRVSGGTTGGETLRFDDFATVNLRLFANLGPQFKFVRDNRWLTGTRLVVSVDNLFDNRLKVTDASGATPLSYQPALLDPVGRTVRISVRKLFF</sequence>
<comment type="subcellular location">
    <subcellularLocation>
        <location evidence="1">Cell outer membrane</location>
    </subcellularLocation>
</comment>
<evidence type="ECO:0000256" key="5">
    <source>
        <dbReference type="SAM" id="SignalP"/>
    </source>
</evidence>
<dbReference type="RefSeq" id="WP_145848490.1">
    <property type="nucleotide sequence ID" value="NZ_CP042239.1"/>
</dbReference>
<keyword evidence="2" id="KW-0472">Membrane</keyword>
<keyword evidence="5" id="KW-0732">Signal</keyword>
<organism evidence="6 7">
    <name type="scientific">Sphingomonas suaedae</name>
    <dbReference type="NCBI Taxonomy" id="2599297"/>
    <lineage>
        <taxon>Bacteria</taxon>
        <taxon>Pseudomonadati</taxon>
        <taxon>Pseudomonadota</taxon>
        <taxon>Alphaproteobacteria</taxon>
        <taxon>Sphingomonadales</taxon>
        <taxon>Sphingomonadaceae</taxon>
        <taxon>Sphingomonas</taxon>
    </lineage>
</organism>
<evidence type="ECO:0000256" key="2">
    <source>
        <dbReference type="ARBA" id="ARBA00023136"/>
    </source>
</evidence>
<feature type="compositionally biased region" description="Basic and acidic residues" evidence="4">
    <location>
        <begin position="601"/>
        <end position="623"/>
    </location>
</feature>
<feature type="region of interest" description="Disordered" evidence="4">
    <location>
        <begin position="595"/>
        <end position="652"/>
    </location>
</feature>
<dbReference type="OrthoDB" id="7224136at2"/>
<evidence type="ECO:0000313" key="6">
    <source>
        <dbReference type="EMBL" id="QDX27174.1"/>
    </source>
</evidence>
<proteinExistence type="predicted"/>
<feature type="compositionally biased region" description="Gly residues" evidence="4">
    <location>
        <begin position="629"/>
        <end position="652"/>
    </location>
</feature>
<name>A0A518RIC0_9SPHN</name>
<dbReference type="KEGG" id="ssua:FPZ54_14960"/>
<reference evidence="6 7" key="1">
    <citation type="submission" date="2019-07" db="EMBL/GenBank/DDBJ databases">
        <title>Sphingomonas alkalisoli sp. nov., isolated from rhizosphere soil of Suaedae salsa.</title>
        <authorList>
            <person name="Zhang H."/>
            <person name="Xu L."/>
            <person name="Zhang J.-X."/>
            <person name="Sun J.-Q."/>
        </authorList>
    </citation>
    <scope>NUCLEOTIDE SEQUENCE [LARGE SCALE GENOMIC DNA]</scope>
    <source>
        <strain evidence="6 7">XS-10</strain>
    </source>
</reference>
<evidence type="ECO:0000256" key="3">
    <source>
        <dbReference type="ARBA" id="ARBA00023237"/>
    </source>
</evidence>
<feature type="chain" id="PRO_5022163688" evidence="5">
    <location>
        <begin position="23"/>
        <end position="816"/>
    </location>
</feature>
<dbReference type="AlphaFoldDB" id="A0A518RIC0"/>
<keyword evidence="7" id="KW-1185">Reference proteome</keyword>
<dbReference type="InterPro" id="IPR037066">
    <property type="entry name" value="Plug_dom_sf"/>
</dbReference>
<keyword evidence="6" id="KW-0675">Receptor</keyword>
<dbReference type="Gene3D" id="2.170.130.10">
    <property type="entry name" value="TonB-dependent receptor, plug domain"/>
    <property type="match status" value="1"/>
</dbReference>
<feature type="signal peptide" evidence="5">
    <location>
        <begin position="1"/>
        <end position="22"/>
    </location>
</feature>
<keyword evidence="3" id="KW-0998">Cell outer membrane</keyword>
<dbReference type="SUPFAM" id="SSF56935">
    <property type="entry name" value="Porins"/>
    <property type="match status" value="1"/>
</dbReference>
<protein>
    <submittedName>
        <fullName evidence="6">TonB-dependent receptor</fullName>
    </submittedName>
</protein>
<evidence type="ECO:0000256" key="4">
    <source>
        <dbReference type="SAM" id="MobiDB-lite"/>
    </source>
</evidence>
<dbReference type="EMBL" id="CP042239">
    <property type="protein sequence ID" value="QDX27174.1"/>
    <property type="molecule type" value="Genomic_DNA"/>
</dbReference>
<dbReference type="GO" id="GO:0009279">
    <property type="term" value="C:cell outer membrane"/>
    <property type="evidence" value="ECO:0007669"/>
    <property type="project" value="UniProtKB-SubCell"/>
</dbReference>
<dbReference type="PANTHER" id="PTHR47234">
    <property type="match status" value="1"/>
</dbReference>
<evidence type="ECO:0000313" key="7">
    <source>
        <dbReference type="Proteomes" id="UP000318055"/>
    </source>
</evidence>
<feature type="region of interest" description="Disordered" evidence="4">
    <location>
        <begin position="23"/>
        <end position="48"/>
    </location>
</feature>
<dbReference type="Proteomes" id="UP000318055">
    <property type="component" value="Chromosome"/>
</dbReference>
<dbReference type="Gene3D" id="2.40.170.20">
    <property type="entry name" value="TonB-dependent receptor, beta-barrel domain"/>
    <property type="match status" value="2"/>
</dbReference>
<accession>A0A518RIC0</accession>
<dbReference type="PANTHER" id="PTHR47234:SF3">
    <property type="entry name" value="SECRETIN_TONB SHORT N-TERMINAL DOMAIN-CONTAINING PROTEIN"/>
    <property type="match status" value="1"/>
</dbReference>
<dbReference type="InterPro" id="IPR036942">
    <property type="entry name" value="Beta-barrel_TonB_sf"/>
</dbReference>
<gene>
    <name evidence="6" type="ORF">FPZ54_14960</name>
</gene>